<evidence type="ECO:0000256" key="1">
    <source>
        <dbReference type="ARBA" id="ARBA00004123"/>
    </source>
</evidence>
<dbReference type="InterPro" id="IPR043182">
    <property type="entry name" value="PAIRED_DNA-bd_dom"/>
</dbReference>
<dbReference type="PANTHER" id="PTHR45636:SF41">
    <property type="entry name" value="PAIRED BOX PROTEIN PAX-6-RELATED"/>
    <property type="match status" value="1"/>
</dbReference>
<evidence type="ECO:0000256" key="3">
    <source>
        <dbReference type="ARBA" id="ARBA00022473"/>
    </source>
</evidence>
<dbReference type="RefSeq" id="XP_051066394.1">
    <property type="nucleotide sequence ID" value="XM_051215853.1"/>
</dbReference>
<evidence type="ECO:0000256" key="12">
    <source>
        <dbReference type="SAM" id="MobiDB-lite"/>
    </source>
</evidence>
<dbReference type="InterPro" id="IPR017970">
    <property type="entry name" value="Homeobox_CS"/>
</dbReference>
<dbReference type="CTD" id="24589221"/>
<evidence type="ECO:0000256" key="9">
    <source>
        <dbReference type="ARBA" id="ARBA00023242"/>
    </source>
</evidence>
<comment type="similarity">
    <text evidence="2">Belongs to the paired homeobox family.</text>
</comment>
<dbReference type="InterPro" id="IPR009057">
    <property type="entry name" value="Homeodomain-like_sf"/>
</dbReference>
<dbReference type="PROSITE" id="PS51057">
    <property type="entry name" value="PAIRED_2"/>
    <property type="match status" value="1"/>
</dbReference>
<keyword evidence="9 10" id="KW-0539">Nucleus</keyword>
<dbReference type="GeneID" id="24589221"/>
<evidence type="ECO:0000256" key="6">
    <source>
        <dbReference type="ARBA" id="ARBA00023125"/>
    </source>
</evidence>
<evidence type="ECO:0000313" key="15">
    <source>
        <dbReference type="EMBL" id="KAH9582987.1"/>
    </source>
</evidence>
<feature type="compositionally biased region" description="Polar residues" evidence="12">
    <location>
        <begin position="789"/>
        <end position="801"/>
    </location>
</feature>
<dbReference type="SUPFAM" id="SSF46689">
    <property type="entry name" value="Homeodomain-like"/>
    <property type="match status" value="2"/>
</dbReference>
<feature type="region of interest" description="Disordered" evidence="12">
    <location>
        <begin position="625"/>
        <end position="653"/>
    </location>
</feature>
<evidence type="ECO:0000256" key="11">
    <source>
        <dbReference type="RuleBase" id="RU000682"/>
    </source>
</evidence>
<dbReference type="Gene3D" id="1.10.10.10">
    <property type="entry name" value="Winged helix-like DNA-binding domain superfamily/Winged helix DNA-binding domain"/>
    <property type="match status" value="2"/>
</dbReference>
<keyword evidence="6 10" id="KW-0238">DNA-binding</keyword>
<evidence type="ECO:0000256" key="5">
    <source>
        <dbReference type="ARBA" id="ARBA00023015"/>
    </source>
</evidence>
<evidence type="ECO:0000259" key="13">
    <source>
        <dbReference type="PROSITE" id="PS50071"/>
    </source>
</evidence>
<evidence type="ECO:0000259" key="14">
    <source>
        <dbReference type="PROSITE" id="PS51057"/>
    </source>
</evidence>
<dbReference type="PANTHER" id="PTHR45636">
    <property type="entry name" value="PAIRED BOX PROTEIN PAX-6-RELATED-RELATED"/>
    <property type="match status" value="1"/>
</dbReference>
<keyword evidence="7 10" id="KW-0371">Homeobox</keyword>
<feature type="region of interest" description="Disordered" evidence="12">
    <location>
        <begin position="447"/>
        <end position="468"/>
    </location>
</feature>
<evidence type="ECO:0000256" key="4">
    <source>
        <dbReference type="ARBA" id="ARBA00022724"/>
    </source>
</evidence>
<feature type="region of interest" description="Disordered" evidence="12">
    <location>
        <begin position="924"/>
        <end position="944"/>
    </location>
</feature>
<dbReference type="Pfam" id="PF00292">
    <property type="entry name" value="PAX"/>
    <property type="match status" value="1"/>
</dbReference>
<dbReference type="Gene3D" id="1.10.10.60">
    <property type="entry name" value="Homeodomain-like"/>
    <property type="match status" value="1"/>
</dbReference>
<feature type="region of interest" description="Disordered" evidence="12">
    <location>
        <begin position="789"/>
        <end position="810"/>
    </location>
</feature>
<keyword evidence="16" id="KW-1185">Reference proteome</keyword>
<dbReference type="SMART" id="SM00351">
    <property type="entry name" value="PAX"/>
    <property type="match status" value="1"/>
</dbReference>
<dbReference type="Proteomes" id="UP000471633">
    <property type="component" value="Unassembled WGS sequence"/>
</dbReference>
<dbReference type="SMART" id="SM00389">
    <property type="entry name" value="HOX"/>
    <property type="match status" value="1"/>
</dbReference>
<dbReference type="EMBL" id="AMPZ03000005">
    <property type="protein sequence ID" value="KAH9582987.1"/>
    <property type="molecule type" value="Genomic_DNA"/>
</dbReference>
<evidence type="ECO:0000313" key="16">
    <source>
        <dbReference type="Proteomes" id="UP000471633"/>
    </source>
</evidence>
<dbReference type="CDD" id="cd00131">
    <property type="entry name" value="PAX"/>
    <property type="match status" value="1"/>
</dbReference>
<dbReference type="KEGG" id="shx:MS3_00007555"/>
<feature type="region of interest" description="Disordered" evidence="12">
    <location>
        <begin position="962"/>
        <end position="998"/>
    </location>
</feature>
<dbReference type="PRINTS" id="PR00027">
    <property type="entry name" value="PAIREDBOX"/>
</dbReference>
<evidence type="ECO:0000256" key="10">
    <source>
        <dbReference type="PROSITE-ProRule" id="PRU00108"/>
    </source>
</evidence>
<proteinExistence type="inferred from homology"/>
<keyword evidence="5" id="KW-0805">Transcription regulation</keyword>
<feature type="domain" description="Paired" evidence="14">
    <location>
        <begin position="22"/>
        <end position="148"/>
    </location>
</feature>
<sequence length="1264" mass="144251">MGSISDGNELNEDSSKRKLKRGHSGVNQLGGMFVNGRPLPDTTRQRIIELAHSGARPCDISRILQVSNGCVSKILCRYYETGSIRPKAIGGSKPRVATNAVVNKIDIYKRECPSIFAWEIRDRLLQEGVCTPDNIPSVSSINRVLRNLSNESQRQLSSAAAAAAVAAAAVAAQAVVHRNEVNSNSMGVSNTNQHISTQNYLSNMKCDLHGLTKSFMPSMFNFTPYHVTNNNNNANNNNNINNNHNIFTMPPSISQFYSQQNSNLNRHSTSCFNDHNVIESHRTVLNTPHIHANNTIYSNLNQNPHSPIISCFQTGNGINKSVQSNFRHENLHSMRLPYDKFNDLLITASSSASQTSWAQAWYSAAAASANSVYSTLYNSSNSSQKNEFLQERQFSPSLNYLNHCGLPGFYQNLENAVNSVNDTNMGTKCSGNVDINNELDNRSISELSPHCSEQQSHHRHQEKSSMLSHQSLHNTLPIYNENSSPVHQSLLSNNYELKLDSKWSFNADSLRHYNDQHHQTHQHQTMHQQAENHQRSNNNLFKSETEEFKQLVSSLDDKEKTDRPRRRFSINPLFTYENISNVNENTANFMQSHKDDFVSTHLHHYLSSRDMQSIDEQSFPHIDKEHRMNESQLGIDDDEDDDNDDGEDDDCDDLVNCNAAISSASAVSSSNENHVNQSLSSSSAKILDSKLTTNLYLKQINDSKERNIGSETYSCRNSVNENRIVCDDSFTENNQLLMTRGSNPEFFEGECHENFTRKLNEINSRHEHEQQYNIMKINRMNELLQGNNNDQTTLQQPRTPITTSSSSSSTVMTENANKFIQLTNNITPTTTTTTSGVSISNDSSGNMTSERNHFIQNQLNTQFYHELNETQETFLETLHANQIEQPKELTKNRIFLNKDNSDLCVRTMNKRPNSITAIVQSISTTTSSTSVSPLNSSKSELNERSNSVLSEINFSQMIMTDEKYQSNKQKQSDQQQQHRHHHHEEQLQQQQQQRSRTSFSNLQLEELEREFEHTHYPDVFSREKLSSRILLPETRIQVWFSNRRAKWRREEKMRMKQLASRNQQKSIHHQYHSNDNNNNKINPLISSLTMTPTIKSVVNTTYVNNTDNSLKDKINNTSRIVERNNSNRSIYSEIPNKSNDNNIHMTNCIDNVSNKNIDCGSTDLLRLQDEHKIPSSKVPVKVSKLNDFLSLSSTRYSTTDLLVKKNIDERYNLHHNPFYHNIEEKHWTYLPPHLQIQSQNNLDQSTIEQQACLSNIQNITKNFA</sequence>
<feature type="DNA-binding region" description="Homeobox" evidence="10">
    <location>
        <begin position="992"/>
        <end position="1051"/>
    </location>
</feature>
<comment type="caution">
    <text evidence="15">The sequence shown here is derived from an EMBL/GenBank/DDBJ whole genome shotgun (WGS) entry which is preliminary data.</text>
</comment>
<organism evidence="15 16">
    <name type="scientific">Schistosoma haematobium</name>
    <name type="common">Blood fluke</name>
    <dbReference type="NCBI Taxonomy" id="6185"/>
    <lineage>
        <taxon>Eukaryota</taxon>
        <taxon>Metazoa</taxon>
        <taxon>Spiralia</taxon>
        <taxon>Lophotrochozoa</taxon>
        <taxon>Platyhelminthes</taxon>
        <taxon>Trematoda</taxon>
        <taxon>Digenea</taxon>
        <taxon>Strigeidida</taxon>
        <taxon>Schistosomatoidea</taxon>
        <taxon>Schistosomatidae</taxon>
        <taxon>Schistosoma</taxon>
    </lineage>
</organism>
<feature type="compositionally biased region" description="Low complexity" evidence="12">
    <location>
        <begin position="924"/>
        <end position="939"/>
    </location>
</feature>
<comment type="subcellular location">
    <subcellularLocation>
        <location evidence="1 10 11">Nucleus</location>
    </subcellularLocation>
</comment>
<keyword evidence="3" id="KW-0217">Developmental protein</keyword>
<dbReference type="FunFam" id="1.10.10.10:FF:000003">
    <property type="entry name" value="Paired box protein Pax-6"/>
    <property type="match status" value="1"/>
</dbReference>
<evidence type="ECO:0008006" key="17">
    <source>
        <dbReference type="Google" id="ProtNLM"/>
    </source>
</evidence>
<dbReference type="GO" id="GO:0000978">
    <property type="term" value="F:RNA polymerase II cis-regulatory region sequence-specific DNA binding"/>
    <property type="evidence" value="ECO:0007669"/>
    <property type="project" value="TreeGrafter"/>
</dbReference>
<feature type="region of interest" description="Disordered" evidence="12">
    <location>
        <begin position="1060"/>
        <end position="1079"/>
    </location>
</feature>
<reference evidence="15" key="1">
    <citation type="journal article" date="2012" name="Nat. Genet.">
        <title>Whole-genome sequence of Schistosoma haematobium.</title>
        <authorList>
            <person name="Young N.D."/>
            <person name="Jex A.R."/>
            <person name="Li B."/>
            <person name="Liu S."/>
            <person name="Yang L."/>
            <person name="Xiong Z."/>
            <person name="Li Y."/>
            <person name="Cantacessi C."/>
            <person name="Hall R.S."/>
            <person name="Xu X."/>
            <person name="Chen F."/>
            <person name="Wu X."/>
            <person name="Zerlotini A."/>
            <person name="Oliveira G."/>
            <person name="Hofmann A."/>
            <person name="Zhang G."/>
            <person name="Fang X."/>
            <person name="Kang Y."/>
            <person name="Campbell B.E."/>
            <person name="Loukas A."/>
            <person name="Ranganathan S."/>
            <person name="Rollinson D."/>
            <person name="Rinaldi G."/>
            <person name="Brindley P.J."/>
            <person name="Yang H."/>
            <person name="Wang J."/>
            <person name="Wang J."/>
            <person name="Gasser R.B."/>
        </authorList>
    </citation>
    <scope>NUCLEOTIDE SEQUENCE</scope>
</reference>
<dbReference type="PROSITE" id="PS00034">
    <property type="entry name" value="PAIRED_1"/>
    <property type="match status" value="1"/>
</dbReference>
<dbReference type="GO" id="GO:0005634">
    <property type="term" value="C:nucleus"/>
    <property type="evidence" value="ECO:0007669"/>
    <property type="project" value="UniProtKB-SubCell"/>
</dbReference>
<protein>
    <recommendedName>
        <fullName evidence="17">Paired box protein Pax-6</fullName>
    </recommendedName>
</protein>
<evidence type="ECO:0000256" key="8">
    <source>
        <dbReference type="ARBA" id="ARBA00023163"/>
    </source>
</evidence>
<dbReference type="PROSITE" id="PS50071">
    <property type="entry name" value="HOMEOBOX_2"/>
    <property type="match status" value="1"/>
</dbReference>
<name>A0A922IML1_SCHHA</name>
<dbReference type="GO" id="GO:0000981">
    <property type="term" value="F:DNA-binding transcription factor activity, RNA polymerase II-specific"/>
    <property type="evidence" value="ECO:0007669"/>
    <property type="project" value="InterPro"/>
</dbReference>
<feature type="region of interest" description="Disordered" evidence="12">
    <location>
        <begin position="1"/>
        <end position="35"/>
    </location>
</feature>
<reference evidence="15" key="4">
    <citation type="journal article" date="2022" name="PLoS Pathog.">
        <title>Chromosome-level genome of Schistosoma haematobium underpins genome-wide explorations of molecular variation.</title>
        <authorList>
            <person name="Stroehlein A.J."/>
            <person name="Korhonen P.K."/>
            <person name="Lee V.V."/>
            <person name="Ralph S.A."/>
            <person name="Mentink-Kane M."/>
            <person name="You H."/>
            <person name="McManus D.P."/>
            <person name="Tchuente L.T."/>
            <person name="Stothard J.R."/>
            <person name="Kaur P."/>
            <person name="Dudchenko O."/>
            <person name="Aiden E.L."/>
            <person name="Yang B."/>
            <person name="Yang H."/>
            <person name="Emery A.M."/>
            <person name="Webster B.L."/>
            <person name="Brindley P.J."/>
            <person name="Rollinson D."/>
            <person name="Chang B.C.H."/>
            <person name="Gasser R.B."/>
            <person name="Young N.D."/>
        </authorList>
    </citation>
    <scope>NUCLEOTIDE SEQUENCE</scope>
</reference>
<accession>A0A922IML1</accession>
<dbReference type="Pfam" id="PF00046">
    <property type="entry name" value="Homeodomain"/>
    <property type="match status" value="1"/>
</dbReference>
<dbReference type="FunFam" id="1.10.10.60:FF:000679">
    <property type="entry name" value="Homeobox protein aristaless"/>
    <property type="match status" value="1"/>
</dbReference>
<dbReference type="InterPro" id="IPR001523">
    <property type="entry name" value="Paired_dom"/>
</dbReference>
<dbReference type="AlphaFoldDB" id="A0A922IML1"/>
<keyword evidence="4" id="KW-0563">Paired box</keyword>
<feature type="compositionally biased region" description="Low complexity" evidence="12">
    <location>
        <begin position="966"/>
        <end position="975"/>
    </location>
</feature>
<dbReference type="InterPro" id="IPR036388">
    <property type="entry name" value="WH-like_DNA-bd_sf"/>
</dbReference>
<dbReference type="FunFam" id="1.10.10.10:FF:000069">
    <property type="entry name" value="Paired box protein Pax-6"/>
    <property type="match status" value="1"/>
</dbReference>
<evidence type="ECO:0000256" key="7">
    <source>
        <dbReference type="ARBA" id="ARBA00023155"/>
    </source>
</evidence>
<dbReference type="InterPro" id="IPR043565">
    <property type="entry name" value="PAX_fam"/>
</dbReference>
<dbReference type="OrthoDB" id="3225452at2759"/>
<reference evidence="15" key="3">
    <citation type="submission" date="2021-06" db="EMBL/GenBank/DDBJ databases">
        <title>Chromosome-level genome assembly for S. haematobium.</title>
        <authorList>
            <person name="Stroehlein A.J."/>
        </authorList>
    </citation>
    <scope>NUCLEOTIDE SEQUENCE</scope>
</reference>
<dbReference type="GO" id="GO:0048513">
    <property type="term" value="P:animal organ development"/>
    <property type="evidence" value="ECO:0007669"/>
    <property type="project" value="UniProtKB-ARBA"/>
</dbReference>
<reference evidence="15" key="2">
    <citation type="journal article" date="2019" name="Gigascience">
        <title>High-quality Schistosoma haematobium genome achieved by single-molecule and long-range sequencing.</title>
        <authorList>
            <person name="Stroehlein A.J."/>
            <person name="Korhonen P.K."/>
            <person name="Chong T.M."/>
            <person name="Lim Y.L."/>
            <person name="Chan K.G."/>
            <person name="Webster B."/>
            <person name="Rollinson D."/>
            <person name="Brindley P.J."/>
            <person name="Gasser R.B."/>
            <person name="Young N.D."/>
        </authorList>
    </citation>
    <scope>NUCLEOTIDE SEQUENCE</scope>
</reference>
<evidence type="ECO:0000256" key="2">
    <source>
        <dbReference type="ARBA" id="ARBA00005733"/>
    </source>
</evidence>
<dbReference type="InterPro" id="IPR001356">
    <property type="entry name" value="HD"/>
</dbReference>
<gene>
    <name evidence="15" type="ORF">MS3_00007555</name>
</gene>
<feature type="compositionally biased region" description="Acidic residues" evidence="12">
    <location>
        <begin position="635"/>
        <end position="653"/>
    </location>
</feature>
<dbReference type="PROSITE" id="PS00027">
    <property type="entry name" value="HOMEOBOX_1"/>
    <property type="match status" value="1"/>
</dbReference>
<keyword evidence="8" id="KW-0804">Transcription</keyword>
<feature type="domain" description="Homeobox" evidence="13">
    <location>
        <begin position="990"/>
        <end position="1050"/>
    </location>
</feature>
<dbReference type="CDD" id="cd00086">
    <property type="entry name" value="homeodomain"/>
    <property type="match status" value="1"/>
</dbReference>